<proteinExistence type="predicted"/>
<evidence type="ECO:0000313" key="2">
    <source>
        <dbReference type="EMBL" id="SMG22742.1"/>
    </source>
</evidence>
<reference evidence="2 3" key="1">
    <citation type="submission" date="2017-04" db="EMBL/GenBank/DDBJ databases">
        <authorList>
            <person name="Afonso C.L."/>
            <person name="Miller P.J."/>
            <person name="Scott M.A."/>
            <person name="Spackman E."/>
            <person name="Goraichik I."/>
            <person name="Dimitrov K.M."/>
            <person name="Suarez D.L."/>
            <person name="Swayne D.E."/>
        </authorList>
    </citation>
    <scope>NUCLEOTIDE SEQUENCE [LARGE SCALE GENOMIC DNA]</scope>
    <source>
        <strain evidence="2 3">11</strain>
    </source>
</reference>
<feature type="domain" description="Knr4/Smi1-like" evidence="1">
    <location>
        <begin position="73"/>
        <end position="171"/>
    </location>
</feature>
<accession>A0A1X7J5H6</accession>
<sequence length="184" mass="21256">MNWATTFDMCYRTSSGITDLELQSFIDSWNLPLSEQELAEIKKQQRNPFHATNPMYELYTPIDPSKWTIPNKRLPAAYIAFLQYSNGGEFGQGERHFQFFNSDELRTMMLAYEFPEYMPGSVPFAMDGCGHHYIWDMREDPARDEYPILVSHSGNLGYDDAMLVATSFVELCQGTVSVEQLLYE</sequence>
<organism evidence="2 3">
    <name type="scientific">Paenibacillus aquistagni</name>
    <dbReference type="NCBI Taxonomy" id="1852522"/>
    <lineage>
        <taxon>Bacteria</taxon>
        <taxon>Bacillati</taxon>
        <taxon>Bacillota</taxon>
        <taxon>Bacilli</taxon>
        <taxon>Bacillales</taxon>
        <taxon>Paenibacillaceae</taxon>
        <taxon>Paenibacillus</taxon>
    </lineage>
</organism>
<name>A0A1X7J5H6_9BACL</name>
<dbReference type="AlphaFoldDB" id="A0A1X7J5H6"/>
<dbReference type="RefSeq" id="WP_085493387.1">
    <property type="nucleotide sequence ID" value="NZ_FXAZ01000001.1"/>
</dbReference>
<dbReference type="Pfam" id="PF09346">
    <property type="entry name" value="SMI1_KNR4"/>
    <property type="match status" value="1"/>
</dbReference>
<dbReference type="Proteomes" id="UP000193834">
    <property type="component" value="Unassembled WGS sequence"/>
</dbReference>
<dbReference type="InterPro" id="IPR037883">
    <property type="entry name" value="Knr4/Smi1-like_sf"/>
</dbReference>
<evidence type="ECO:0000313" key="3">
    <source>
        <dbReference type="Proteomes" id="UP000193834"/>
    </source>
</evidence>
<dbReference type="OrthoDB" id="2633244at2"/>
<dbReference type="Gene3D" id="3.40.1580.10">
    <property type="entry name" value="SMI1/KNR4-like"/>
    <property type="match status" value="1"/>
</dbReference>
<evidence type="ECO:0000259" key="1">
    <source>
        <dbReference type="Pfam" id="PF09346"/>
    </source>
</evidence>
<dbReference type="EMBL" id="FXAZ01000001">
    <property type="protein sequence ID" value="SMG22742.1"/>
    <property type="molecule type" value="Genomic_DNA"/>
</dbReference>
<dbReference type="SUPFAM" id="SSF160631">
    <property type="entry name" value="SMI1/KNR4-like"/>
    <property type="match status" value="1"/>
</dbReference>
<gene>
    <name evidence="2" type="ORF">SAMN06295960_1218</name>
</gene>
<protein>
    <submittedName>
        <fullName evidence="2">SMI1-KNR4 cell-wall</fullName>
    </submittedName>
</protein>
<dbReference type="InterPro" id="IPR018958">
    <property type="entry name" value="Knr4/Smi1-like_dom"/>
</dbReference>
<keyword evidence="3" id="KW-1185">Reference proteome</keyword>